<keyword evidence="4 8" id="KW-0812">Transmembrane</keyword>
<dbReference type="HOGENOM" id="CLU_025558_1_0_9"/>
<dbReference type="GO" id="GO:0007035">
    <property type="term" value="P:vacuolar acidification"/>
    <property type="evidence" value="ECO:0007669"/>
    <property type="project" value="TreeGrafter"/>
</dbReference>
<dbReference type="AlphaFoldDB" id="C4GD00"/>
<protein>
    <submittedName>
        <fullName evidence="9">V-type ATPase 116kDa subunit family protein</fullName>
    </submittedName>
</protein>
<proteinExistence type="inferred from homology"/>
<dbReference type="RefSeq" id="WP_006906840.1">
    <property type="nucleotide sequence ID" value="NZ_GG665867.1"/>
</dbReference>
<dbReference type="PANTHER" id="PTHR11629:SF63">
    <property type="entry name" value="V-TYPE PROTON ATPASE SUBUNIT A"/>
    <property type="match status" value="1"/>
</dbReference>
<evidence type="ECO:0000256" key="5">
    <source>
        <dbReference type="ARBA" id="ARBA00022989"/>
    </source>
</evidence>
<evidence type="ECO:0000256" key="1">
    <source>
        <dbReference type="ARBA" id="ARBA00004141"/>
    </source>
</evidence>
<evidence type="ECO:0000256" key="4">
    <source>
        <dbReference type="ARBA" id="ARBA00022692"/>
    </source>
</evidence>
<evidence type="ECO:0000313" key="10">
    <source>
        <dbReference type="Proteomes" id="UP000003494"/>
    </source>
</evidence>
<feature type="transmembrane region" description="Helical" evidence="8">
    <location>
        <begin position="526"/>
        <end position="549"/>
    </location>
</feature>
<dbReference type="STRING" id="626523.GCWU000342_01844"/>
<sequence>MAIVKMQKISIAAAKKHRKAILEQLQDMGLMELHEEQIEDVDLERMDTQAARNNFERAAQTLDMALKLLKEYAPEKNAGLSLFSEKKLIPRSDFQAHDSRASGLLTKAQKLVDLEKEIHELGAANLKDRATISGLTPWMSLDIPMSTRGTAKTEVFIGTFPEDQSDEALIAGLTADLPADAPLDVNILARENRMVYVCLIAAKSISETLTENMRQMGFARPAVSCRRIPGDKIKSLEESIERRKRKIEENKKEMASYGLLRRDFYISADYYRSRALKYELLGKIPQTRHIFFLQGWVTDQSAEPLARLLSEKYGAFVQREERNQDELEPTVLENPRIARPVEPILASYGLPTHGRFDPTKIMTFFYVIFFGMMLSDAGYGILVSLGTGLILLRHRRLEEGLRRMLQLFFMCGLSTTFWGFMYGGFFGNAIDTVASTFFGYQGDAILKPLWFEPLKDPMRLLIWCMLFGLIHLYTGLAIKGYETLKAHDVVGFISDILSWFMMLTGLVLMLLPSDLYGSIAGTAYQFPAWLVAFSKILAGGGALIILVMSGRSKKNWALRIALGAYDIYGVTGWLSDLLSYSRLLALGLATGVIANVINLMASMVGGGPLGPILFAVVFILGHSLNIGINLLGAYVHTNRLQYVEFFSKFYDGGGRAFQPFGRQYKYIQIKEDK</sequence>
<dbReference type="eggNOG" id="COG1269">
    <property type="taxonomic scope" value="Bacteria"/>
</dbReference>
<keyword evidence="7 8" id="KW-0472">Membrane</keyword>
<reference evidence="9" key="1">
    <citation type="submission" date="2009-04" db="EMBL/GenBank/DDBJ databases">
        <authorList>
            <person name="Weinstock G."/>
            <person name="Sodergren E."/>
            <person name="Clifton S."/>
            <person name="Fulton L."/>
            <person name="Fulton B."/>
            <person name="Courtney L."/>
            <person name="Fronick C."/>
            <person name="Harrison M."/>
            <person name="Strong C."/>
            <person name="Farmer C."/>
            <person name="Delahaunty K."/>
            <person name="Markovic C."/>
            <person name="Hall O."/>
            <person name="Minx P."/>
            <person name="Tomlinson C."/>
            <person name="Mitreva M."/>
            <person name="Nelson J."/>
            <person name="Hou S."/>
            <person name="Wollam A."/>
            <person name="Pepin K.H."/>
            <person name="Johnson M."/>
            <person name="Bhonagiri V."/>
            <person name="Nash W.E."/>
            <person name="Warren W."/>
            <person name="Chinwalla A."/>
            <person name="Mardis E.R."/>
            <person name="Wilson R.K."/>
        </authorList>
    </citation>
    <scope>NUCLEOTIDE SEQUENCE [LARGE SCALE GENOMIC DNA]</scope>
    <source>
        <strain evidence="9">DSM 14600</strain>
    </source>
</reference>
<feature type="transmembrane region" description="Helical" evidence="8">
    <location>
        <begin position="460"/>
        <end position="478"/>
    </location>
</feature>
<dbReference type="PANTHER" id="PTHR11629">
    <property type="entry name" value="VACUOLAR PROTON ATPASES"/>
    <property type="match status" value="1"/>
</dbReference>
<feature type="transmembrane region" description="Helical" evidence="8">
    <location>
        <begin position="364"/>
        <end position="392"/>
    </location>
</feature>
<dbReference type="GO" id="GO:0016471">
    <property type="term" value="C:vacuolar proton-transporting V-type ATPase complex"/>
    <property type="evidence" value="ECO:0007669"/>
    <property type="project" value="TreeGrafter"/>
</dbReference>
<name>C4GD00_9FIRM</name>
<dbReference type="Proteomes" id="UP000003494">
    <property type="component" value="Unassembled WGS sequence"/>
</dbReference>
<evidence type="ECO:0000256" key="8">
    <source>
        <dbReference type="SAM" id="Phobius"/>
    </source>
</evidence>
<gene>
    <name evidence="9" type="ORF">GCWU000342_01844</name>
</gene>
<dbReference type="GO" id="GO:0051117">
    <property type="term" value="F:ATPase binding"/>
    <property type="evidence" value="ECO:0007669"/>
    <property type="project" value="TreeGrafter"/>
</dbReference>
<evidence type="ECO:0000256" key="2">
    <source>
        <dbReference type="ARBA" id="ARBA00009904"/>
    </source>
</evidence>
<keyword evidence="6" id="KW-0406">Ion transport</keyword>
<comment type="subcellular location">
    <subcellularLocation>
        <location evidence="1">Membrane</location>
        <topology evidence="1">Multi-pass membrane protein</topology>
    </subcellularLocation>
</comment>
<dbReference type="GO" id="GO:0033179">
    <property type="term" value="C:proton-transporting V-type ATPase, V0 domain"/>
    <property type="evidence" value="ECO:0007669"/>
    <property type="project" value="InterPro"/>
</dbReference>
<dbReference type="Pfam" id="PF01496">
    <property type="entry name" value="V_ATPase_I"/>
    <property type="match status" value="2"/>
</dbReference>
<feature type="transmembrane region" description="Helical" evidence="8">
    <location>
        <begin position="404"/>
        <end position="425"/>
    </location>
</feature>
<dbReference type="InterPro" id="IPR002490">
    <property type="entry name" value="V-ATPase_116kDa_su"/>
</dbReference>
<feature type="transmembrane region" description="Helical" evidence="8">
    <location>
        <begin position="556"/>
        <end position="574"/>
    </location>
</feature>
<feature type="transmembrane region" description="Helical" evidence="8">
    <location>
        <begin position="612"/>
        <end position="635"/>
    </location>
</feature>
<dbReference type="EMBL" id="ACIP02000004">
    <property type="protein sequence ID" value="EEP27850.1"/>
    <property type="molecule type" value="Genomic_DNA"/>
</dbReference>
<feature type="transmembrane region" description="Helical" evidence="8">
    <location>
        <begin position="580"/>
        <end position="600"/>
    </location>
</feature>
<keyword evidence="3" id="KW-0813">Transport</keyword>
<comment type="similarity">
    <text evidence="2">Belongs to the V-ATPase 116 kDa subunit family.</text>
</comment>
<keyword evidence="5 8" id="KW-1133">Transmembrane helix</keyword>
<dbReference type="GO" id="GO:0046961">
    <property type="term" value="F:proton-transporting ATPase activity, rotational mechanism"/>
    <property type="evidence" value="ECO:0007669"/>
    <property type="project" value="InterPro"/>
</dbReference>
<accession>C4GD00</accession>
<comment type="caution">
    <text evidence="9">The sequence shown here is derived from an EMBL/GenBank/DDBJ whole genome shotgun (WGS) entry which is preliminary data.</text>
</comment>
<keyword evidence="10" id="KW-1185">Reference proteome</keyword>
<organism evidence="9 10">
    <name type="scientific">Shuttleworthella satelles DSM 14600</name>
    <dbReference type="NCBI Taxonomy" id="626523"/>
    <lineage>
        <taxon>Bacteria</taxon>
        <taxon>Bacillati</taxon>
        <taxon>Bacillota</taxon>
        <taxon>Clostridia</taxon>
        <taxon>Lachnospirales</taxon>
        <taxon>Lachnospiraceae</taxon>
        <taxon>Shuttleworthella</taxon>
    </lineage>
</organism>
<evidence type="ECO:0000256" key="7">
    <source>
        <dbReference type="ARBA" id="ARBA00023136"/>
    </source>
</evidence>
<feature type="transmembrane region" description="Helical" evidence="8">
    <location>
        <begin position="490"/>
        <end position="511"/>
    </location>
</feature>
<evidence type="ECO:0000313" key="9">
    <source>
        <dbReference type="EMBL" id="EEP27850.1"/>
    </source>
</evidence>
<evidence type="ECO:0000256" key="6">
    <source>
        <dbReference type="ARBA" id="ARBA00023065"/>
    </source>
</evidence>
<evidence type="ECO:0000256" key="3">
    <source>
        <dbReference type="ARBA" id="ARBA00022448"/>
    </source>
</evidence>